<keyword evidence="6 8" id="KW-0472">Membrane</keyword>
<organism evidence="9 10">
    <name type="scientific">Symbiodinium pilosum</name>
    <name type="common">Dinoflagellate</name>
    <dbReference type="NCBI Taxonomy" id="2952"/>
    <lineage>
        <taxon>Eukaryota</taxon>
        <taxon>Sar</taxon>
        <taxon>Alveolata</taxon>
        <taxon>Dinophyceae</taxon>
        <taxon>Suessiales</taxon>
        <taxon>Symbiodiniaceae</taxon>
        <taxon>Symbiodinium</taxon>
    </lineage>
</organism>
<dbReference type="EMBL" id="CAJNIZ010005392">
    <property type="protein sequence ID" value="CAE7241427.1"/>
    <property type="molecule type" value="Genomic_DNA"/>
</dbReference>
<evidence type="ECO:0000256" key="7">
    <source>
        <dbReference type="SAM" id="MobiDB-lite"/>
    </source>
</evidence>
<gene>
    <name evidence="9" type="ORF">SPIL2461_LOCUS4176</name>
</gene>
<dbReference type="AlphaFoldDB" id="A0A812LGV7"/>
<feature type="region of interest" description="Disordered" evidence="7">
    <location>
        <begin position="292"/>
        <end position="340"/>
    </location>
</feature>
<comment type="similarity">
    <text evidence="2">Belongs to the major facilitator superfamily. Folate-biopterin transporter (TC 2.A.71) family.</text>
</comment>
<keyword evidence="4 8" id="KW-0812">Transmembrane</keyword>
<dbReference type="PANTHER" id="PTHR31585">
    <property type="entry name" value="FOLATE-BIOPTERIN TRANSPORTER 1, CHLOROPLASTIC"/>
    <property type="match status" value="1"/>
</dbReference>
<comment type="caution">
    <text evidence="9">The sequence shown here is derived from an EMBL/GenBank/DDBJ whole genome shotgun (WGS) entry which is preliminary data.</text>
</comment>
<feature type="non-terminal residue" evidence="9">
    <location>
        <position position="1"/>
    </location>
</feature>
<dbReference type="PANTHER" id="PTHR31585:SF0">
    <property type="entry name" value="FOLATE-BIOPTERIN TRANSPORTER 1, CHLOROPLASTIC"/>
    <property type="match status" value="1"/>
</dbReference>
<dbReference type="SUPFAM" id="SSF103473">
    <property type="entry name" value="MFS general substrate transporter"/>
    <property type="match status" value="1"/>
</dbReference>
<feature type="transmembrane region" description="Helical" evidence="8">
    <location>
        <begin position="230"/>
        <end position="255"/>
    </location>
</feature>
<comment type="subcellular location">
    <subcellularLocation>
        <location evidence="1">Membrane</location>
        <topology evidence="1">Multi-pass membrane protein</topology>
    </subcellularLocation>
</comment>
<evidence type="ECO:0000256" key="8">
    <source>
        <dbReference type="SAM" id="Phobius"/>
    </source>
</evidence>
<proteinExistence type="inferred from homology"/>
<name>A0A812LGV7_SYMPI</name>
<dbReference type="Pfam" id="PF03092">
    <property type="entry name" value="BT1"/>
    <property type="match status" value="1"/>
</dbReference>
<keyword evidence="10" id="KW-1185">Reference proteome</keyword>
<protein>
    <recommendedName>
        <fullName evidence="11">Folate/biopterin transporter</fullName>
    </recommendedName>
</protein>
<evidence type="ECO:0000313" key="10">
    <source>
        <dbReference type="Proteomes" id="UP000649617"/>
    </source>
</evidence>
<feature type="transmembrane region" description="Helical" evidence="8">
    <location>
        <begin position="158"/>
        <end position="180"/>
    </location>
</feature>
<evidence type="ECO:0000256" key="4">
    <source>
        <dbReference type="ARBA" id="ARBA00022692"/>
    </source>
</evidence>
<evidence type="ECO:0000313" key="9">
    <source>
        <dbReference type="EMBL" id="CAE7241427.1"/>
    </source>
</evidence>
<evidence type="ECO:0000256" key="2">
    <source>
        <dbReference type="ARBA" id="ARBA00007015"/>
    </source>
</evidence>
<evidence type="ECO:0008006" key="11">
    <source>
        <dbReference type="Google" id="ProtNLM"/>
    </source>
</evidence>
<feature type="transmembrane region" description="Helical" evidence="8">
    <location>
        <begin position="267"/>
        <end position="287"/>
    </location>
</feature>
<feature type="compositionally biased region" description="Basic and acidic residues" evidence="7">
    <location>
        <begin position="298"/>
        <end position="309"/>
    </location>
</feature>
<reference evidence="9" key="1">
    <citation type="submission" date="2021-02" db="EMBL/GenBank/DDBJ databases">
        <authorList>
            <person name="Dougan E. K."/>
            <person name="Rhodes N."/>
            <person name="Thang M."/>
            <person name="Chan C."/>
        </authorList>
    </citation>
    <scope>NUCLEOTIDE SEQUENCE</scope>
</reference>
<dbReference type="OrthoDB" id="754047at2759"/>
<sequence>VCLVVPVMLGWLPEERIPGAGCCRVTLSQFRKHPSVSRVAVVMTLVSSTLSVVQVLVPDKRVRAAVTLLCAVVVGTQSYRSLKQITPYLGRTGLFIFLRQCLRPGLGETMFKWLTDHPGGPQLGAAKLGFVDCFGSLGLLCGICIYNKYMTNWSFRRIFVTAQLAYFFTQLLEVVLVMRWNLVIGIPDFLFLVGDDAFDLMVSRFFFVPMCVLAAKVCPPNLEATLCATLLSLGNFGVAVSGFLGVTICEMWGLVGDNFDNLPYASLAKACMALLPIPFIFVLTPAFTPNDPVPEHPAQYEDSTRRETEAAEAAEAIPDKQKDPTDSDKQKYPPTETMAV</sequence>
<evidence type="ECO:0000256" key="1">
    <source>
        <dbReference type="ARBA" id="ARBA00004141"/>
    </source>
</evidence>
<evidence type="ECO:0000256" key="5">
    <source>
        <dbReference type="ARBA" id="ARBA00022989"/>
    </source>
</evidence>
<keyword evidence="5 8" id="KW-1133">Transmembrane helix</keyword>
<dbReference type="InterPro" id="IPR036259">
    <property type="entry name" value="MFS_trans_sf"/>
</dbReference>
<evidence type="ECO:0000256" key="3">
    <source>
        <dbReference type="ARBA" id="ARBA00022448"/>
    </source>
</evidence>
<keyword evidence="3" id="KW-0813">Transport</keyword>
<accession>A0A812LGV7</accession>
<dbReference type="Proteomes" id="UP000649617">
    <property type="component" value="Unassembled WGS sequence"/>
</dbReference>
<feature type="compositionally biased region" description="Basic and acidic residues" evidence="7">
    <location>
        <begin position="317"/>
        <end position="331"/>
    </location>
</feature>
<dbReference type="GO" id="GO:0016020">
    <property type="term" value="C:membrane"/>
    <property type="evidence" value="ECO:0007669"/>
    <property type="project" value="UniProtKB-SubCell"/>
</dbReference>
<feature type="transmembrane region" description="Helical" evidence="8">
    <location>
        <begin position="128"/>
        <end position="146"/>
    </location>
</feature>
<dbReference type="InterPro" id="IPR039309">
    <property type="entry name" value="BT1"/>
</dbReference>
<evidence type="ECO:0000256" key="6">
    <source>
        <dbReference type="ARBA" id="ARBA00023136"/>
    </source>
</evidence>
<feature type="transmembrane region" description="Helical" evidence="8">
    <location>
        <begin position="200"/>
        <end position="218"/>
    </location>
</feature>